<sequence>MHATRNNRVVPCDDPNECPIPCRSIPTTSTPRAANRHNAADPNAPSPTTTTSATPATLRTPLPAPPEVGGCCYRPTIDIPAGL</sequence>
<evidence type="ECO:0000256" key="1">
    <source>
        <dbReference type="SAM" id="MobiDB-lite"/>
    </source>
</evidence>
<evidence type="ECO:0000313" key="2">
    <source>
        <dbReference type="EMBL" id="GAA1600417.1"/>
    </source>
</evidence>
<protein>
    <submittedName>
        <fullName evidence="2">Uncharacterized protein</fullName>
    </submittedName>
</protein>
<accession>A0ABN2E9H8</accession>
<comment type="caution">
    <text evidence="2">The sequence shown here is derived from an EMBL/GenBank/DDBJ whole genome shotgun (WGS) entry which is preliminary data.</text>
</comment>
<keyword evidence="3" id="KW-1185">Reference proteome</keyword>
<evidence type="ECO:0000313" key="3">
    <source>
        <dbReference type="Proteomes" id="UP001500190"/>
    </source>
</evidence>
<feature type="compositionally biased region" description="Low complexity" evidence="1">
    <location>
        <begin position="40"/>
        <end position="61"/>
    </location>
</feature>
<reference evidence="2 3" key="1">
    <citation type="journal article" date="2019" name="Int. J. Syst. Evol. Microbiol.">
        <title>The Global Catalogue of Microorganisms (GCM) 10K type strain sequencing project: providing services to taxonomists for standard genome sequencing and annotation.</title>
        <authorList>
            <consortium name="The Broad Institute Genomics Platform"/>
            <consortium name="The Broad Institute Genome Sequencing Center for Infectious Disease"/>
            <person name="Wu L."/>
            <person name="Ma J."/>
        </authorList>
    </citation>
    <scope>NUCLEOTIDE SEQUENCE [LARGE SCALE GENOMIC DNA]</scope>
    <source>
        <strain evidence="2 3">JCM 14304</strain>
    </source>
</reference>
<gene>
    <name evidence="2" type="ORF">GCM10009742_55470</name>
</gene>
<feature type="region of interest" description="Disordered" evidence="1">
    <location>
        <begin position="23"/>
        <end position="69"/>
    </location>
</feature>
<dbReference type="Proteomes" id="UP001500190">
    <property type="component" value="Unassembled WGS sequence"/>
</dbReference>
<proteinExistence type="predicted"/>
<name>A0ABN2E9H8_9ACTN</name>
<dbReference type="EMBL" id="BAAAND010000008">
    <property type="protein sequence ID" value="GAA1600417.1"/>
    <property type="molecule type" value="Genomic_DNA"/>
</dbReference>
<organism evidence="2 3">
    <name type="scientific">Kribbella karoonensis</name>
    <dbReference type="NCBI Taxonomy" id="324851"/>
    <lineage>
        <taxon>Bacteria</taxon>
        <taxon>Bacillati</taxon>
        <taxon>Actinomycetota</taxon>
        <taxon>Actinomycetes</taxon>
        <taxon>Propionibacteriales</taxon>
        <taxon>Kribbellaceae</taxon>
        <taxon>Kribbella</taxon>
    </lineage>
</organism>